<feature type="transmembrane region" description="Helical" evidence="10">
    <location>
        <begin position="55"/>
        <end position="72"/>
    </location>
</feature>
<dbReference type="GO" id="GO:0015297">
    <property type="term" value="F:antiporter activity"/>
    <property type="evidence" value="ECO:0007669"/>
    <property type="project" value="UniProtKB-KW"/>
</dbReference>
<evidence type="ECO:0000256" key="6">
    <source>
        <dbReference type="ARBA" id="ARBA00022989"/>
    </source>
</evidence>
<dbReference type="GO" id="GO:0005886">
    <property type="term" value="C:plasma membrane"/>
    <property type="evidence" value="ECO:0007669"/>
    <property type="project" value="UniProtKB-SubCell"/>
</dbReference>
<dbReference type="GO" id="GO:0042910">
    <property type="term" value="F:xenobiotic transmembrane transporter activity"/>
    <property type="evidence" value="ECO:0007669"/>
    <property type="project" value="InterPro"/>
</dbReference>
<evidence type="ECO:0000256" key="8">
    <source>
        <dbReference type="ARBA" id="ARBA00023136"/>
    </source>
</evidence>
<keyword evidence="8 10" id="KW-0472">Membrane</keyword>
<dbReference type="PANTHER" id="PTHR43298:SF2">
    <property type="entry name" value="FMN_FAD EXPORTER YEEO-RELATED"/>
    <property type="match status" value="1"/>
</dbReference>
<feature type="transmembrane region" description="Helical" evidence="10">
    <location>
        <begin position="419"/>
        <end position="439"/>
    </location>
</feature>
<evidence type="ECO:0000256" key="1">
    <source>
        <dbReference type="ARBA" id="ARBA00004429"/>
    </source>
</evidence>
<keyword evidence="3" id="KW-0050">Antiport</keyword>
<reference evidence="11 12" key="1">
    <citation type="submission" date="2014-03" db="EMBL/GenBank/DDBJ databases">
        <title>Draft Genome of Photorhabdus temperata Meg1.</title>
        <authorList>
            <person name="Hurst S.G.IV."/>
            <person name="Morris K."/>
            <person name="Thomas K."/>
            <person name="Tisa L.S."/>
        </authorList>
    </citation>
    <scope>NUCLEOTIDE SEQUENCE [LARGE SCALE GENOMIC DNA]</scope>
    <source>
        <strain evidence="11 12">Meg1</strain>
    </source>
</reference>
<evidence type="ECO:0000256" key="10">
    <source>
        <dbReference type="SAM" id="Phobius"/>
    </source>
</evidence>
<sequence>MSKFSNWQELRQLFLLSFPIIIAQIARTAMGVVDIVMSGHYATADLAAVTLGSSIWFPIFVLGYGTIIMLAADVAKHKAQGNEEGVKESLRNYLFLSMILSIPIILLLMLISELFSFIGLDDDILAITRGYVLAMAFSVPGVMIFNVFRSFLQGLEDTKVAMYLSSGALLLNIPLNYMLIYGKFGLPEMGGIGAGITTAIINNLSAVCLVVYFLLKKEYRRYRFRLKFPKYQDLLRTFYISIPSGLAFFVEMVFLDVVAVSVAPLGTQTVAAHNIMLNIVTIIYTVITGFSTATTVRVGSYIGQRDRTSLMGVIKVSISLILSVSAIFGFIIYFFAAPLIALYTNDDSVIIIALSLAFLFCFFQFFDAFQASLAGILRGFHDTRSVFYAPLFGYWLVGLPLGFVLALTNWVTDSMGIVGFWYGLVLGLFVNSILLSIILKVRTRTIVSQLTS</sequence>
<evidence type="ECO:0000256" key="5">
    <source>
        <dbReference type="ARBA" id="ARBA00022692"/>
    </source>
</evidence>
<evidence type="ECO:0000313" key="12">
    <source>
        <dbReference type="Proteomes" id="UP000028002"/>
    </source>
</evidence>
<dbReference type="AlphaFoldDB" id="A0A081RW45"/>
<dbReference type="PANTHER" id="PTHR43298">
    <property type="entry name" value="MULTIDRUG RESISTANCE PROTEIN NORM-RELATED"/>
    <property type="match status" value="1"/>
</dbReference>
<dbReference type="RefSeq" id="WP_023045960.1">
    <property type="nucleotide sequence ID" value="NZ_CAWLUD010000039.1"/>
</dbReference>
<keyword evidence="7" id="KW-0406">Ion transport</keyword>
<feature type="transmembrane region" description="Helical" evidence="10">
    <location>
        <begin position="130"/>
        <end position="148"/>
    </location>
</feature>
<evidence type="ECO:0000313" key="11">
    <source>
        <dbReference type="EMBL" id="KER02898.1"/>
    </source>
</evidence>
<dbReference type="Proteomes" id="UP000028002">
    <property type="component" value="Unassembled WGS sequence"/>
</dbReference>
<evidence type="ECO:0000256" key="3">
    <source>
        <dbReference type="ARBA" id="ARBA00022449"/>
    </source>
</evidence>
<feature type="transmembrane region" description="Helical" evidence="10">
    <location>
        <begin position="349"/>
        <end position="366"/>
    </location>
</feature>
<dbReference type="PATRIC" id="fig|1393735.3.peg.2512"/>
<dbReference type="GO" id="GO:0006811">
    <property type="term" value="P:monoatomic ion transport"/>
    <property type="evidence" value="ECO:0007669"/>
    <property type="project" value="UniProtKB-KW"/>
</dbReference>
<dbReference type="InterPro" id="IPR050222">
    <property type="entry name" value="MATE_MdtK"/>
</dbReference>
<dbReference type="PIRSF" id="PIRSF006603">
    <property type="entry name" value="DinF"/>
    <property type="match status" value="1"/>
</dbReference>
<evidence type="ECO:0000256" key="2">
    <source>
        <dbReference type="ARBA" id="ARBA00022448"/>
    </source>
</evidence>
<gene>
    <name evidence="11" type="ORF">MEG1DRAFT_02456</name>
</gene>
<feature type="transmembrane region" description="Helical" evidence="10">
    <location>
        <begin position="192"/>
        <end position="215"/>
    </location>
</feature>
<feature type="transmembrane region" description="Helical" evidence="10">
    <location>
        <begin position="236"/>
        <end position="255"/>
    </location>
</feature>
<organism evidence="11 12">
    <name type="scientific">Photorhabdus temperata subsp. temperata Meg1</name>
    <dbReference type="NCBI Taxonomy" id="1393735"/>
    <lineage>
        <taxon>Bacteria</taxon>
        <taxon>Pseudomonadati</taxon>
        <taxon>Pseudomonadota</taxon>
        <taxon>Gammaproteobacteria</taxon>
        <taxon>Enterobacterales</taxon>
        <taxon>Morganellaceae</taxon>
        <taxon>Photorhabdus</taxon>
    </lineage>
</organism>
<dbReference type="InterPro" id="IPR002528">
    <property type="entry name" value="MATE_fam"/>
</dbReference>
<proteinExistence type="predicted"/>
<feature type="transmembrane region" description="Helical" evidence="10">
    <location>
        <begin position="320"/>
        <end position="343"/>
    </location>
</feature>
<protein>
    <recommendedName>
        <fullName evidence="9">Multidrug-efflux transporter</fullName>
    </recommendedName>
</protein>
<dbReference type="EMBL" id="JGVH01000039">
    <property type="protein sequence ID" value="KER02898.1"/>
    <property type="molecule type" value="Genomic_DNA"/>
</dbReference>
<comment type="subcellular location">
    <subcellularLocation>
        <location evidence="1">Cell inner membrane</location>
        <topology evidence="1">Multi-pass membrane protein</topology>
    </subcellularLocation>
</comment>
<comment type="caution">
    <text evidence="11">The sequence shown here is derived from an EMBL/GenBank/DDBJ whole genome shotgun (WGS) entry which is preliminary data.</text>
</comment>
<evidence type="ECO:0000256" key="9">
    <source>
        <dbReference type="ARBA" id="ARBA00031636"/>
    </source>
</evidence>
<dbReference type="CDD" id="cd13131">
    <property type="entry name" value="MATE_NorM_like"/>
    <property type="match status" value="1"/>
</dbReference>
<keyword evidence="2" id="KW-0813">Transport</keyword>
<name>A0A081RW45_PHOTE</name>
<evidence type="ECO:0000256" key="7">
    <source>
        <dbReference type="ARBA" id="ARBA00023065"/>
    </source>
</evidence>
<keyword evidence="6 10" id="KW-1133">Transmembrane helix</keyword>
<feature type="transmembrane region" description="Helical" evidence="10">
    <location>
        <begin position="386"/>
        <end position="407"/>
    </location>
</feature>
<dbReference type="Pfam" id="PF01554">
    <property type="entry name" value="MatE"/>
    <property type="match status" value="2"/>
</dbReference>
<dbReference type="NCBIfam" id="TIGR00797">
    <property type="entry name" value="matE"/>
    <property type="match status" value="1"/>
</dbReference>
<keyword evidence="5 10" id="KW-0812">Transmembrane</keyword>
<accession>A0A081RW45</accession>
<keyword evidence="4" id="KW-1003">Cell membrane</keyword>
<feature type="transmembrane region" description="Helical" evidence="10">
    <location>
        <begin position="93"/>
        <end position="118"/>
    </location>
</feature>
<feature type="transmembrane region" description="Helical" evidence="10">
    <location>
        <begin position="275"/>
        <end position="299"/>
    </location>
</feature>
<dbReference type="InterPro" id="IPR048279">
    <property type="entry name" value="MdtK-like"/>
</dbReference>
<evidence type="ECO:0000256" key="4">
    <source>
        <dbReference type="ARBA" id="ARBA00022475"/>
    </source>
</evidence>
<feature type="transmembrane region" description="Helical" evidence="10">
    <location>
        <begin position="160"/>
        <end position="180"/>
    </location>
</feature>